<reference evidence="1 2" key="1">
    <citation type="journal article" date="2019" name="Environ. Microbiol.">
        <title>At the nexus of three kingdoms: the genome of the mycorrhizal fungus Gigaspora margarita provides insights into plant, endobacterial and fungal interactions.</title>
        <authorList>
            <person name="Venice F."/>
            <person name="Ghignone S."/>
            <person name="Salvioli di Fossalunga A."/>
            <person name="Amselem J."/>
            <person name="Novero M."/>
            <person name="Xianan X."/>
            <person name="Sedzielewska Toro K."/>
            <person name="Morin E."/>
            <person name="Lipzen A."/>
            <person name="Grigoriev I.V."/>
            <person name="Henrissat B."/>
            <person name="Martin F.M."/>
            <person name="Bonfante P."/>
        </authorList>
    </citation>
    <scope>NUCLEOTIDE SEQUENCE [LARGE SCALE GENOMIC DNA]</scope>
    <source>
        <strain evidence="1 2">BEG34</strain>
    </source>
</reference>
<dbReference type="EMBL" id="WTPW01000170">
    <property type="protein sequence ID" value="KAF0539676.1"/>
    <property type="molecule type" value="Genomic_DNA"/>
</dbReference>
<protein>
    <submittedName>
        <fullName evidence="1">Uncharacterized protein</fullName>
    </submittedName>
</protein>
<comment type="caution">
    <text evidence="1">The sequence shown here is derived from an EMBL/GenBank/DDBJ whole genome shotgun (WGS) entry which is preliminary data.</text>
</comment>
<organism evidence="1 2">
    <name type="scientific">Gigaspora margarita</name>
    <dbReference type="NCBI Taxonomy" id="4874"/>
    <lineage>
        <taxon>Eukaryota</taxon>
        <taxon>Fungi</taxon>
        <taxon>Fungi incertae sedis</taxon>
        <taxon>Mucoromycota</taxon>
        <taxon>Glomeromycotina</taxon>
        <taxon>Glomeromycetes</taxon>
        <taxon>Diversisporales</taxon>
        <taxon>Gigasporaceae</taxon>
        <taxon>Gigaspora</taxon>
    </lineage>
</organism>
<proteinExistence type="predicted"/>
<name>A0A8H4ERD4_GIGMA</name>
<evidence type="ECO:0000313" key="1">
    <source>
        <dbReference type="EMBL" id="KAF0539676.1"/>
    </source>
</evidence>
<dbReference type="AlphaFoldDB" id="A0A8H4ERD4"/>
<sequence length="172" mass="19650">MDIEDDEEFFLDNKGYNPEASEIPFPRKDSITKFDSDKGASINNIIFEGVLQNITIFQLWSKLDDYGTIQIVSRREFKGGPNEMILVPLDSSHRDKLNSSKTIQIGSLVPSTPAKKKKKKNKSALSISQIADIHYPHHYYNHKSCKDGIWNTNNNKEWQWSKEVGGIIILPL</sequence>
<evidence type="ECO:0000313" key="2">
    <source>
        <dbReference type="Proteomes" id="UP000439903"/>
    </source>
</evidence>
<gene>
    <name evidence="1" type="ORF">F8M41_006935</name>
</gene>
<dbReference type="Proteomes" id="UP000439903">
    <property type="component" value="Unassembled WGS sequence"/>
</dbReference>
<accession>A0A8H4ERD4</accession>
<keyword evidence="2" id="KW-1185">Reference proteome</keyword>